<evidence type="ECO:0000313" key="12">
    <source>
        <dbReference type="Proteomes" id="UP000176376"/>
    </source>
</evidence>
<sequence>MFNYDKSNQYYYSTTINDGHFLSGFSTRKTVMDHVFDNKFQICKIKQIHSDNIVDIDKSNYKLRGDGIITSKKNIVLAINTADCVPIIYVDKKKRIIAVSHQGWQGTLKRFPRKMILHFLKLKSKISDLRVAIGPAIGECCYDVYRDRYMLFKNEFKDHEFTPPVKNKYYINLTLLNYLTLRGSGLAKNQIDFFPFCTSCHEKQFVSYRRDGAPLKYQMTNFVSQL</sequence>
<comment type="catalytic activity">
    <reaction evidence="8">
        <text>adenosine + phosphate = alpha-D-ribose 1-phosphate + adenine</text>
        <dbReference type="Rhea" id="RHEA:27642"/>
        <dbReference type="ChEBI" id="CHEBI:16335"/>
        <dbReference type="ChEBI" id="CHEBI:16708"/>
        <dbReference type="ChEBI" id="CHEBI:43474"/>
        <dbReference type="ChEBI" id="CHEBI:57720"/>
        <dbReference type="EC" id="2.4.2.1"/>
    </reaction>
    <physiologicalReaction direction="left-to-right" evidence="8">
        <dbReference type="Rhea" id="RHEA:27643"/>
    </physiologicalReaction>
</comment>
<keyword evidence="4" id="KW-0479">Metal-binding</keyword>
<dbReference type="STRING" id="1802074.A3J15_03355"/>
<evidence type="ECO:0000256" key="4">
    <source>
        <dbReference type="ARBA" id="ARBA00022723"/>
    </source>
</evidence>
<dbReference type="Pfam" id="PF02578">
    <property type="entry name" value="Cu-oxidase_4"/>
    <property type="match status" value="1"/>
</dbReference>
<dbReference type="EMBL" id="MGAY01000018">
    <property type="protein sequence ID" value="OGK56964.1"/>
    <property type="molecule type" value="Genomic_DNA"/>
</dbReference>
<dbReference type="PANTHER" id="PTHR30616:SF2">
    <property type="entry name" value="PURINE NUCLEOSIDE PHOSPHORYLASE LACC1"/>
    <property type="match status" value="1"/>
</dbReference>
<dbReference type="Gene3D" id="3.60.140.10">
    <property type="entry name" value="CNF1/YfiH-like putative cysteine hydrolases"/>
    <property type="match status" value="1"/>
</dbReference>
<dbReference type="InterPro" id="IPR011324">
    <property type="entry name" value="Cytotoxic_necrot_fac-like_cat"/>
</dbReference>
<evidence type="ECO:0000256" key="10">
    <source>
        <dbReference type="RuleBase" id="RU361274"/>
    </source>
</evidence>
<keyword evidence="6" id="KW-0862">Zinc</keyword>
<evidence type="ECO:0000256" key="1">
    <source>
        <dbReference type="ARBA" id="ARBA00000553"/>
    </source>
</evidence>
<dbReference type="AlphaFoldDB" id="A0A1F7JMY2"/>
<keyword evidence="5" id="KW-0378">Hydrolase</keyword>
<dbReference type="SUPFAM" id="SSF64438">
    <property type="entry name" value="CNF1/YfiH-like putative cysteine hydrolases"/>
    <property type="match status" value="1"/>
</dbReference>
<organism evidence="11 12">
    <name type="scientific">Candidatus Roizmanbacteria bacterium RIFCSPLOWO2_02_FULL_38_10</name>
    <dbReference type="NCBI Taxonomy" id="1802074"/>
    <lineage>
        <taxon>Bacteria</taxon>
        <taxon>Candidatus Roizmaniibacteriota</taxon>
    </lineage>
</organism>
<accession>A0A1F7JMY2</accession>
<evidence type="ECO:0000256" key="5">
    <source>
        <dbReference type="ARBA" id="ARBA00022801"/>
    </source>
</evidence>
<dbReference type="GO" id="GO:0016787">
    <property type="term" value="F:hydrolase activity"/>
    <property type="evidence" value="ECO:0007669"/>
    <property type="project" value="UniProtKB-KW"/>
</dbReference>
<evidence type="ECO:0000256" key="9">
    <source>
        <dbReference type="ARBA" id="ARBA00049893"/>
    </source>
</evidence>
<proteinExistence type="inferred from homology"/>
<name>A0A1F7JMY2_9BACT</name>
<evidence type="ECO:0000256" key="7">
    <source>
        <dbReference type="ARBA" id="ARBA00047989"/>
    </source>
</evidence>
<dbReference type="InterPro" id="IPR003730">
    <property type="entry name" value="Cu_polyphenol_OxRdtase"/>
</dbReference>
<dbReference type="GO" id="GO:0005507">
    <property type="term" value="F:copper ion binding"/>
    <property type="evidence" value="ECO:0007669"/>
    <property type="project" value="TreeGrafter"/>
</dbReference>
<keyword evidence="3" id="KW-0808">Transferase</keyword>
<protein>
    <recommendedName>
        <fullName evidence="10">Purine nucleoside phosphorylase</fullName>
    </recommendedName>
</protein>
<dbReference type="InterPro" id="IPR038371">
    <property type="entry name" value="Cu_polyphenol_OxRdtase_sf"/>
</dbReference>
<reference evidence="11 12" key="1">
    <citation type="journal article" date="2016" name="Nat. Commun.">
        <title>Thousands of microbial genomes shed light on interconnected biogeochemical processes in an aquifer system.</title>
        <authorList>
            <person name="Anantharaman K."/>
            <person name="Brown C.T."/>
            <person name="Hug L.A."/>
            <person name="Sharon I."/>
            <person name="Castelle C.J."/>
            <person name="Probst A.J."/>
            <person name="Thomas B.C."/>
            <person name="Singh A."/>
            <person name="Wilkins M.J."/>
            <person name="Karaoz U."/>
            <person name="Brodie E.L."/>
            <person name="Williams K.H."/>
            <person name="Hubbard S.S."/>
            <person name="Banfield J.F."/>
        </authorList>
    </citation>
    <scope>NUCLEOTIDE SEQUENCE [LARGE SCALE GENOMIC DNA]</scope>
</reference>
<dbReference type="Proteomes" id="UP000176376">
    <property type="component" value="Unassembled WGS sequence"/>
</dbReference>
<comment type="catalytic activity">
    <reaction evidence="1">
        <text>inosine + phosphate = alpha-D-ribose 1-phosphate + hypoxanthine</text>
        <dbReference type="Rhea" id="RHEA:27646"/>
        <dbReference type="ChEBI" id="CHEBI:17368"/>
        <dbReference type="ChEBI" id="CHEBI:17596"/>
        <dbReference type="ChEBI" id="CHEBI:43474"/>
        <dbReference type="ChEBI" id="CHEBI:57720"/>
        <dbReference type="EC" id="2.4.2.1"/>
    </reaction>
    <physiologicalReaction direction="left-to-right" evidence="1">
        <dbReference type="Rhea" id="RHEA:27647"/>
    </physiologicalReaction>
</comment>
<gene>
    <name evidence="11" type="ORF">A3J15_03355</name>
</gene>
<dbReference type="CDD" id="cd16833">
    <property type="entry name" value="YfiH"/>
    <property type="match status" value="1"/>
</dbReference>
<evidence type="ECO:0000256" key="8">
    <source>
        <dbReference type="ARBA" id="ARBA00048968"/>
    </source>
</evidence>
<evidence type="ECO:0000256" key="3">
    <source>
        <dbReference type="ARBA" id="ARBA00022679"/>
    </source>
</evidence>
<evidence type="ECO:0000256" key="6">
    <source>
        <dbReference type="ARBA" id="ARBA00022833"/>
    </source>
</evidence>
<comment type="similarity">
    <text evidence="2 10">Belongs to the purine nucleoside phosphorylase YfiH/LACC1 family.</text>
</comment>
<comment type="caution">
    <text evidence="11">The sequence shown here is derived from an EMBL/GenBank/DDBJ whole genome shotgun (WGS) entry which is preliminary data.</text>
</comment>
<dbReference type="PANTHER" id="PTHR30616">
    <property type="entry name" value="UNCHARACTERIZED PROTEIN YFIH"/>
    <property type="match status" value="1"/>
</dbReference>
<comment type="catalytic activity">
    <reaction evidence="9">
        <text>S-methyl-5'-thioadenosine + phosphate = 5-(methylsulfanyl)-alpha-D-ribose 1-phosphate + adenine</text>
        <dbReference type="Rhea" id="RHEA:11852"/>
        <dbReference type="ChEBI" id="CHEBI:16708"/>
        <dbReference type="ChEBI" id="CHEBI:17509"/>
        <dbReference type="ChEBI" id="CHEBI:43474"/>
        <dbReference type="ChEBI" id="CHEBI:58533"/>
        <dbReference type="EC" id="2.4.2.28"/>
    </reaction>
    <physiologicalReaction direction="left-to-right" evidence="9">
        <dbReference type="Rhea" id="RHEA:11853"/>
    </physiologicalReaction>
</comment>
<evidence type="ECO:0000256" key="2">
    <source>
        <dbReference type="ARBA" id="ARBA00007353"/>
    </source>
</evidence>
<dbReference type="NCBIfam" id="TIGR00726">
    <property type="entry name" value="peptidoglycan editing factor PgeF"/>
    <property type="match status" value="1"/>
</dbReference>
<comment type="catalytic activity">
    <reaction evidence="7">
        <text>adenosine + H2O + H(+) = inosine + NH4(+)</text>
        <dbReference type="Rhea" id="RHEA:24408"/>
        <dbReference type="ChEBI" id="CHEBI:15377"/>
        <dbReference type="ChEBI" id="CHEBI:15378"/>
        <dbReference type="ChEBI" id="CHEBI:16335"/>
        <dbReference type="ChEBI" id="CHEBI:17596"/>
        <dbReference type="ChEBI" id="CHEBI:28938"/>
        <dbReference type="EC" id="3.5.4.4"/>
    </reaction>
    <physiologicalReaction direction="left-to-right" evidence="7">
        <dbReference type="Rhea" id="RHEA:24409"/>
    </physiologicalReaction>
</comment>
<evidence type="ECO:0000313" key="11">
    <source>
        <dbReference type="EMBL" id="OGK56964.1"/>
    </source>
</evidence>
<dbReference type="GO" id="GO:0017061">
    <property type="term" value="F:S-methyl-5-thioadenosine phosphorylase activity"/>
    <property type="evidence" value="ECO:0007669"/>
    <property type="project" value="UniProtKB-EC"/>
</dbReference>